<dbReference type="AlphaFoldDB" id="A0A9P0AND9"/>
<accession>A0A9P0AND9</accession>
<dbReference type="KEGG" id="btab:109033173"/>
<reference evidence="1" key="1">
    <citation type="submission" date="2021-12" db="EMBL/GenBank/DDBJ databases">
        <authorList>
            <person name="King R."/>
        </authorList>
    </citation>
    <scope>NUCLEOTIDE SEQUENCE</scope>
</reference>
<gene>
    <name evidence="1" type="ORF">BEMITA_LOCUS13529</name>
</gene>
<keyword evidence="2" id="KW-1185">Reference proteome</keyword>
<proteinExistence type="predicted"/>
<evidence type="ECO:0000313" key="1">
    <source>
        <dbReference type="EMBL" id="CAH0395335.1"/>
    </source>
</evidence>
<dbReference type="InterPro" id="IPR029160">
    <property type="entry name" value="UQCC4"/>
</dbReference>
<protein>
    <submittedName>
        <fullName evidence="1">Uncharacterized protein</fullName>
    </submittedName>
</protein>
<evidence type="ECO:0000313" key="2">
    <source>
        <dbReference type="Proteomes" id="UP001152759"/>
    </source>
</evidence>
<name>A0A9P0AND9_BEMTA</name>
<dbReference type="EMBL" id="OU963870">
    <property type="protein sequence ID" value="CAH0395335.1"/>
    <property type="molecule type" value="Genomic_DNA"/>
</dbReference>
<dbReference type="Pfam" id="PF15013">
    <property type="entry name" value="CCSMST1"/>
    <property type="match status" value="1"/>
</dbReference>
<sequence>MSLSSIIICSNRLVSRIITAKICDGSRLKWRPVMSQRALSQLQRKDEETFDPDKPVVFSSSPAAISPKLVIVNRVPVPDIERMPWHHPHATLISSLIFIIYFFYLREENDIDLAISGSNTEEYAKKIYAMQKAAEAEERKKGANRTW</sequence>
<organism evidence="1 2">
    <name type="scientific">Bemisia tabaci</name>
    <name type="common">Sweetpotato whitefly</name>
    <name type="synonym">Aleurodes tabaci</name>
    <dbReference type="NCBI Taxonomy" id="7038"/>
    <lineage>
        <taxon>Eukaryota</taxon>
        <taxon>Metazoa</taxon>
        <taxon>Ecdysozoa</taxon>
        <taxon>Arthropoda</taxon>
        <taxon>Hexapoda</taxon>
        <taxon>Insecta</taxon>
        <taxon>Pterygota</taxon>
        <taxon>Neoptera</taxon>
        <taxon>Paraneoptera</taxon>
        <taxon>Hemiptera</taxon>
        <taxon>Sternorrhyncha</taxon>
        <taxon>Aleyrodoidea</taxon>
        <taxon>Aleyrodidae</taxon>
        <taxon>Aleyrodinae</taxon>
        <taxon>Bemisia</taxon>
    </lineage>
</organism>
<dbReference type="Proteomes" id="UP001152759">
    <property type="component" value="Chromosome 9"/>
</dbReference>